<dbReference type="GO" id="GO:0045892">
    <property type="term" value="P:negative regulation of DNA-templated transcription"/>
    <property type="evidence" value="ECO:0007669"/>
    <property type="project" value="InterPro"/>
</dbReference>
<feature type="binding site" evidence="6">
    <location>
        <begin position="104"/>
        <end position="109"/>
    </location>
    <ligand>
        <name>NAD(+)</name>
        <dbReference type="ChEBI" id="CHEBI:57540"/>
    </ligand>
</feature>
<sequence>MSSPSGAQVGPGTDRSRDIPDATAARLSRYHRVLTEHPSFVGRSSVRSADLAGAAGVDAALLRRDLSFLGTNGVRGVGYDTATLATLITLALGAHTAHRVALFGVGHLGRALAGYAGLAGQGFQVVALFDHDPSVVGGTVNGLTVLDIDEAPAVLRSVGATIGIITTPVAAAQQVADVLVAAGIGSVLNFAPLVLDLPEHVHLRQVDLALELQMLAFHESRRVLEEPHGPTAQVPS</sequence>
<dbReference type="InterPro" id="IPR036390">
    <property type="entry name" value="WH_DNA-bd_sf"/>
</dbReference>
<dbReference type="PANTHER" id="PTHR35786:SF1">
    <property type="entry name" value="REDOX-SENSING TRANSCRIPTIONAL REPRESSOR REX 1"/>
    <property type="match status" value="1"/>
</dbReference>
<dbReference type="GO" id="GO:0003700">
    <property type="term" value="F:DNA-binding transcription factor activity"/>
    <property type="evidence" value="ECO:0007669"/>
    <property type="project" value="UniProtKB-UniRule"/>
</dbReference>
<dbReference type="InterPro" id="IPR036291">
    <property type="entry name" value="NAD(P)-bd_dom_sf"/>
</dbReference>
<keyword evidence="5 6" id="KW-0804">Transcription</keyword>
<dbReference type="NCBIfam" id="NF003995">
    <property type="entry name" value="PRK05472.2-4"/>
    <property type="match status" value="1"/>
</dbReference>
<evidence type="ECO:0000256" key="7">
    <source>
        <dbReference type="SAM" id="MobiDB-lite"/>
    </source>
</evidence>
<comment type="caution">
    <text evidence="6">Lacks conserved residue(s) required for the propagation of feature annotation.</text>
</comment>
<evidence type="ECO:0000256" key="6">
    <source>
        <dbReference type="HAMAP-Rule" id="MF_01131"/>
    </source>
</evidence>
<protein>
    <recommendedName>
        <fullName evidence="6">Redox-sensing transcriptional repressor Rex</fullName>
    </recommendedName>
</protein>
<dbReference type="Gene3D" id="3.40.50.720">
    <property type="entry name" value="NAD(P)-binding Rossmann-like Domain"/>
    <property type="match status" value="1"/>
</dbReference>
<dbReference type="InterPro" id="IPR036388">
    <property type="entry name" value="WH-like_DNA-bd_sf"/>
</dbReference>
<dbReference type="PANTHER" id="PTHR35786">
    <property type="entry name" value="REDOX-SENSING TRANSCRIPTIONAL REPRESSOR REX"/>
    <property type="match status" value="1"/>
</dbReference>
<dbReference type="GO" id="GO:0051775">
    <property type="term" value="P:response to redox state"/>
    <property type="evidence" value="ECO:0007669"/>
    <property type="project" value="InterPro"/>
</dbReference>
<dbReference type="InterPro" id="IPR022876">
    <property type="entry name" value="Tscrpt_rep_Rex"/>
</dbReference>
<comment type="function">
    <text evidence="6">Modulates transcription in response to changes in cellular NADH/NAD(+) redox state.</text>
</comment>
<evidence type="ECO:0000256" key="5">
    <source>
        <dbReference type="ARBA" id="ARBA00023163"/>
    </source>
</evidence>
<dbReference type="Pfam" id="PF02629">
    <property type="entry name" value="CoA_binding"/>
    <property type="match status" value="1"/>
</dbReference>
<dbReference type="NCBIfam" id="NF003996">
    <property type="entry name" value="PRK05472.2-5"/>
    <property type="match status" value="1"/>
</dbReference>
<dbReference type="NCBIfam" id="NF003994">
    <property type="entry name" value="PRK05472.2-3"/>
    <property type="match status" value="1"/>
</dbReference>
<dbReference type="Gene3D" id="1.10.10.10">
    <property type="entry name" value="Winged helix-like DNA-binding domain superfamily/Winged helix DNA-binding domain"/>
    <property type="match status" value="1"/>
</dbReference>
<comment type="subunit">
    <text evidence="6">Homodimer.</text>
</comment>
<evidence type="ECO:0000313" key="9">
    <source>
        <dbReference type="EMBL" id="XCG64785.1"/>
    </source>
</evidence>
<accession>A0AAU8DUA2</accession>
<feature type="region of interest" description="Disordered" evidence="7">
    <location>
        <begin position="1"/>
        <end position="20"/>
    </location>
</feature>
<dbReference type="InterPro" id="IPR009718">
    <property type="entry name" value="Rex_DNA-bd_C_dom"/>
</dbReference>
<dbReference type="GO" id="GO:0005737">
    <property type="term" value="C:cytoplasm"/>
    <property type="evidence" value="ECO:0007669"/>
    <property type="project" value="UniProtKB-SubCell"/>
</dbReference>
<dbReference type="SUPFAM" id="SSF51735">
    <property type="entry name" value="NAD(P)-binding Rossmann-fold domains"/>
    <property type="match status" value="1"/>
</dbReference>
<keyword evidence="3 6" id="KW-0805">Transcription regulation</keyword>
<feature type="domain" description="CoA-binding" evidence="8">
    <location>
        <begin position="93"/>
        <end position="194"/>
    </location>
</feature>
<evidence type="ECO:0000256" key="3">
    <source>
        <dbReference type="ARBA" id="ARBA00023015"/>
    </source>
</evidence>
<keyword evidence="6" id="KW-0520">NAD</keyword>
<dbReference type="HAMAP" id="MF_01131">
    <property type="entry name" value="Rex"/>
    <property type="match status" value="1"/>
</dbReference>
<evidence type="ECO:0000256" key="1">
    <source>
        <dbReference type="ARBA" id="ARBA00022490"/>
    </source>
</evidence>
<dbReference type="GO" id="GO:0003677">
    <property type="term" value="F:DNA binding"/>
    <property type="evidence" value="ECO:0007669"/>
    <property type="project" value="UniProtKB-UniRule"/>
</dbReference>
<organism evidence="9">
    <name type="scientific">Nakamurella sp. A5-74</name>
    <dbReference type="NCBI Taxonomy" id="3158264"/>
    <lineage>
        <taxon>Bacteria</taxon>
        <taxon>Bacillati</taxon>
        <taxon>Actinomycetota</taxon>
        <taxon>Actinomycetes</taxon>
        <taxon>Nakamurellales</taxon>
        <taxon>Nakamurellaceae</taxon>
        <taxon>Nakamurella</taxon>
    </lineage>
</organism>
<evidence type="ECO:0000259" key="8">
    <source>
        <dbReference type="SMART" id="SM00881"/>
    </source>
</evidence>
<reference evidence="9" key="1">
    <citation type="submission" date="2024-05" db="EMBL/GenBank/DDBJ databases">
        <authorList>
            <person name="Cai S.Y."/>
            <person name="Jin L.M."/>
            <person name="Li H.R."/>
        </authorList>
    </citation>
    <scope>NUCLEOTIDE SEQUENCE</scope>
    <source>
        <strain evidence="9">A5-74</strain>
    </source>
</reference>
<proteinExistence type="inferred from homology"/>
<dbReference type="SUPFAM" id="SSF46785">
    <property type="entry name" value="Winged helix' DNA-binding domain"/>
    <property type="match status" value="1"/>
</dbReference>
<name>A0AAU8DUA2_9ACTN</name>
<keyword evidence="1 6" id="KW-0963">Cytoplasm</keyword>
<dbReference type="NCBIfam" id="NF003992">
    <property type="entry name" value="PRK05472.2-1"/>
    <property type="match status" value="1"/>
</dbReference>
<evidence type="ECO:0000256" key="2">
    <source>
        <dbReference type="ARBA" id="ARBA00022491"/>
    </source>
</evidence>
<dbReference type="EMBL" id="CP159218">
    <property type="protein sequence ID" value="XCG64785.1"/>
    <property type="molecule type" value="Genomic_DNA"/>
</dbReference>
<evidence type="ECO:0000256" key="4">
    <source>
        <dbReference type="ARBA" id="ARBA00023125"/>
    </source>
</evidence>
<comment type="similarity">
    <text evidence="6">Belongs to the transcriptional regulatory Rex family.</text>
</comment>
<dbReference type="RefSeq" id="WP_353650397.1">
    <property type="nucleotide sequence ID" value="NZ_CP159218.1"/>
</dbReference>
<dbReference type="Pfam" id="PF06971">
    <property type="entry name" value="Put_DNA-bind_N"/>
    <property type="match status" value="1"/>
</dbReference>
<gene>
    <name evidence="6" type="primary">rex</name>
    <name evidence="9" type="ORF">ABLG96_05575</name>
</gene>
<keyword evidence="2 6" id="KW-0678">Repressor</keyword>
<comment type="subcellular location">
    <subcellularLocation>
        <location evidence="6">Cytoplasm</location>
    </subcellularLocation>
</comment>
<dbReference type="SMART" id="SM00881">
    <property type="entry name" value="CoA_binding"/>
    <property type="match status" value="1"/>
</dbReference>
<keyword evidence="4 6" id="KW-0238">DNA-binding</keyword>
<dbReference type="AlphaFoldDB" id="A0AAU8DUA2"/>
<dbReference type="InterPro" id="IPR003781">
    <property type="entry name" value="CoA-bd"/>
</dbReference>